<evidence type="ECO:0000256" key="2">
    <source>
        <dbReference type="ARBA" id="ARBA00022527"/>
    </source>
</evidence>
<proteinExistence type="predicted"/>
<dbReference type="Gene3D" id="3.30.200.20">
    <property type="entry name" value="Phosphorylase Kinase, domain 1"/>
    <property type="match status" value="1"/>
</dbReference>
<dbReference type="Pfam" id="PF00069">
    <property type="entry name" value="Pkinase"/>
    <property type="match status" value="1"/>
</dbReference>
<dbReference type="InterPro" id="IPR011990">
    <property type="entry name" value="TPR-like_helical_dom_sf"/>
</dbReference>
<gene>
    <name evidence="11" type="ORF">ACIBG2_12820</name>
</gene>
<evidence type="ECO:0000256" key="9">
    <source>
        <dbReference type="SAM" id="MobiDB-lite"/>
    </source>
</evidence>
<keyword evidence="12" id="KW-1185">Reference proteome</keyword>
<feature type="compositionally biased region" description="Polar residues" evidence="9">
    <location>
        <begin position="36"/>
        <end position="49"/>
    </location>
</feature>
<evidence type="ECO:0000256" key="8">
    <source>
        <dbReference type="ARBA" id="ARBA00048679"/>
    </source>
</evidence>
<evidence type="ECO:0000313" key="12">
    <source>
        <dbReference type="Proteomes" id="UP001612741"/>
    </source>
</evidence>
<evidence type="ECO:0000256" key="3">
    <source>
        <dbReference type="ARBA" id="ARBA00022679"/>
    </source>
</evidence>
<sequence length="711" mass="75269">MTTCAQPGCTGIIEDGYCNLAGHKAAEAAPAPPSTPLTGPMTTPTSTPLSGPVSRPTSGRLADALEDLPPVPTVDPDDVVLKDPQVAESKRYCTNPSCLKPVGRGRDGQPGRADGFCPHCRTRFSFSPKLAKDDLVGGQYRVRGAMAHGGLGWIYMATDENLDGKPVVLKGLLNTSDPDAMAAAEAERRFLISVDHPNIVDIINFQQHDGLSYIVMEFVGGQSLHQLRRQGLLPLRDTLKYGREILRAFGYLHEQGLVYCDLKPANAIRVGKRLKLIDLGAVQRIGSPPGTSWVTVGYHAPELDTVAASVTSDLYTVARTLAVLAVPDFSPARGGKENPLPADCGHESFTRLLRRATDREPGARFQSSAEMEEQLTGVLREISAAAEGKPFPNVSGLFGPERLAAGAALSADQSRVFAPLDPLQVAAALPVPLADPADPAAGALAGLAGRSPQELLAQVEAMPKTPESALTRIRLLAESAHPETGQALADAAGQLGGDWRLTWYQGVHALTSGRPDDAVQHFDACFSFWPGEPAAKLALGLAREAAGQDAGRWYDTVWRTDRAFVSAAFGLARHHLAGGDAAAATGVLDQVPASSSHRVAAQLACVAVHARGGGADAQALAAAADRLETLADLDQGRRDGMKAEVFSAALGWITQKGPAAGVKLGAVPFTDAGVRGQLEEIYRRLARAAATRQERHALVDRANEVRLRTWV</sequence>
<comment type="catalytic activity">
    <reaction evidence="7">
        <text>L-threonyl-[protein] + ATP = O-phospho-L-threonyl-[protein] + ADP + H(+)</text>
        <dbReference type="Rhea" id="RHEA:46608"/>
        <dbReference type="Rhea" id="RHEA-COMP:11060"/>
        <dbReference type="Rhea" id="RHEA-COMP:11605"/>
        <dbReference type="ChEBI" id="CHEBI:15378"/>
        <dbReference type="ChEBI" id="CHEBI:30013"/>
        <dbReference type="ChEBI" id="CHEBI:30616"/>
        <dbReference type="ChEBI" id="CHEBI:61977"/>
        <dbReference type="ChEBI" id="CHEBI:456216"/>
        <dbReference type="EC" id="2.7.11.1"/>
    </reaction>
</comment>
<dbReference type="Pfam" id="PF16919">
    <property type="entry name" value="PknG_rubred"/>
    <property type="match status" value="1"/>
</dbReference>
<dbReference type="SUPFAM" id="SSF56112">
    <property type="entry name" value="Protein kinase-like (PK-like)"/>
    <property type="match status" value="1"/>
</dbReference>
<protein>
    <recommendedName>
        <fullName evidence="1">non-specific serine/threonine protein kinase</fullName>
        <ecNumber evidence="1">2.7.11.1</ecNumber>
    </recommendedName>
</protein>
<dbReference type="SMART" id="SM00220">
    <property type="entry name" value="S_TKc"/>
    <property type="match status" value="1"/>
</dbReference>
<evidence type="ECO:0000256" key="5">
    <source>
        <dbReference type="ARBA" id="ARBA00022777"/>
    </source>
</evidence>
<keyword evidence="6" id="KW-0067">ATP-binding</keyword>
<dbReference type="InterPro" id="IPR031636">
    <property type="entry name" value="PknG_TPR"/>
</dbReference>
<feature type="region of interest" description="Disordered" evidence="9">
    <location>
        <begin position="27"/>
        <end position="78"/>
    </location>
</feature>
<keyword evidence="4" id="KW-0547">Nucleotide-binding</keyword>
<dbReference type="Gene3D" id="1.25.40.10">
    <property type="entry name" value="Tetratricopeptide repeat domain"/>
    <property type="match status" value="1"/>
</dbReference>
<keyword evidence="3" id="KW-0808">Transferase</keyword>
<evidence type="ECO:0000256" key="6">
    <source>
        <dbReference type="ARBA" id="ARBA00022840"/>
    </source>
</evidence>
<reference evidence="11 12" key="1">
    <citation type="submission" date="2024-10" db="EMBL/GenBank/DDBJ databases">
        <title>The Natural Products Discovery Center: Release of the First 8490 Sequenced Strains for Exploring Actinobacteria Biosynthetic Diversity.</title>
        <authorList>
            <person name="Kalkreuter E."/>
            <person name="Kautsar S.A."/>
            <person name="Yang D."/>
            <person name="Bader C.D."/>
            <person name="Teijaro C.N."/>
            <person name="Fluegel L."/>
            <person name="Davis C.M."/>
            <person name="Simpson J.R."/>
            <person name="Lauterbach L."/>
            <person name="Steele A.D."/>
            <person name="Gui C."/>
            <person name="Meng S."/>
            <person name="Li G."/>
            <person name="Viehrig K."/>
            <person name="Ye F."/>
            <person name="Su P."/>
            <person name="Kiefer A.F."/>
            <person name="Nichols A."/>
            <person name="Cepeda A.J."/>
            <person name="Yan W."/>
            <person name="Fan B."/>
            <person name="Jiang Y."/>
            <person name="Adhikari A."/>
            <person name="Zheng C.-J."/>
            <person name="Schuster L."/>
            <person name="Cowan T.M."/>
            <person name="Smanski M.J."/>
            <person name="Chevrette M.G."/>
            <person name="De Carvalho L.P.S."/>
            <person name="Shen B."/>
        </authorList>
    </citation>
    <scope>NUCLEOTIDE SEQUENCE [LARGE SCALE GENOMIC DNA]</scope>
    <source>
        <strain evidence="11 12">NPDC050545</strain>
    </source>
</reference>
<evidence type="ECO:0000256" key="1">
    <source>
        <dbReference type="ARBA" id="ARBA00012513"/>
    </source>
</evidence>
<dbReference type="Pfam" id="PF16918">
    <property type="entry name" value="PknG_TPR"/>
    <property type="match status" value="1"/>
</dbReference>
<dbReference type="SUPFAM" id="SSF48452">
    <property type="entry name" value="TPR-like"/>
    <property type="match status" value="1"/>
</dbReference>
<dbReference type="PANTHER" id="PTHR24363:SF0">
    <property type="entry name" value="SERINE_THREONINE KINASE LIKE DOMAIN CONTAINING 1"/>
    <property type="match status" value="1"/>
</dbReference>
<dbReference type="InterPro" id="IPR011009">
    <property type="entry name" value="Kinase-like_dom_sf"/>
</dbReference>
<keyword evidence="5" id="KW-0418">Kinase</keyword>
<evidence type="ECO:0000313" key="11">
    <source>
        <dbReference type="EMBL" id="MFI6498268.1"/>
    </source>
</evidence>
<dbReference type="RefSeq" id="WP_397081524.1">
    <property type="nucleotide sequence ID" value="NZ_JBITGY010000003.1"/>
</dbReference>
<organism evidence="11 12">
    <name type="scientific">Nonomuraea typhae</name>
    <dbReference type="NCBI Taxonomy" id="2603600"/>
    <lineage>
        <taxon>Bacteria</taxon>
        <taxon>Bacillati</taxon>
        <taxon>Actinomycetota</taxon>
        <taxon>Actinomycetes</taxon>
        <taxon>Streptosporangiales</taxon>
        <taxon>Streptosporangiaceae</taxon>
        <taxon>Nonomuraea</taxon>
    </lineage>
</organism>
<dbReference type="PROSITE" id="PS50011">
    <property type="entry name" value="PROTEIN_KINASE_DOM"/>
    <property type="match status" value="1"/>
</dbReference>
<accession>A0ABW7YR05</accession>
<keyword evidence="2" id="KW-0723">Serine/threonine-protein kinase</keyword>
<dbReference type="EMBL" id="JBITGY010000003">
    <property type="protein sequence ID" value="MFI6498268.1"/>
    <property type="molecule type" value="Genomic_DNA"/>
</dbReference>
<dbReference type="Gene3D" id="1.10.510.10">
    <property type="entry name" value="Transferase(Phosphotransferase) domain 1"/>
    <property type="match status" value="1"/>
</dbReference>
<comment type="caution">
    <text evidence="11">The sequence shown here is derived from an EMBL/GenBank/DDBJ whole genome shotgun (WGS) entry which is preliminary data.</text>
</comment>
<evidence type="ECO:0000256" key="7">
    <source>
        <dbReference type="ARBA" id="ARBA00047899"/>
    </source>
</evidence>
<dbReference type="EC" id="2.7.11.1" evidence="1"/>
<evidence type="ECO:0000259" key="10">
    <source>
        <dbReference type="PROSITE" id="PS50011"/>
    </source>
</evidence>
<name>A0ABW7YR05_9ACTN</name>
<comment type="catalytic activity">
    <reaction evidence="8">
        <text>L-seryl-[protein] + ATP = O-phospho-L-seryl-[protein] + ADP + H(+)</text>
        <dbReference type="Rhea" id="RHEA:17989"/>
        <dbReference type="Rhea" id="RHEA-COMP:9863"/>
        <dbReference type="Rhea" id="RHEA-COMP:11604"/>
        <dbReference type="ChEBI" id="CHEBI:15378"/>
        <dbReference type="ChEBI" id="CHEBI:29999"/>
        <dbReference type="ChEBI" id="CHEBI:30616"/>
        <dbReference type="ChEBI" id="CHEBI:83421"/>
        <dbReference type="ChEBI" id="CHEBI:456216"/>
        <dbReference type="EC" id="2.7.11.1"/>
    </reaction>
</comment>
<feature type="domain" description="Protein kinase" evidence="10">
    <location>
        <begin position="140"/>
        <end position="484"/>
    </location>
</feature>
<dbReference type="CDD" id="cd14014">
    <property type="entry name" value="STKc_PknB_like"/>
    <property type="match status" value="1"/>
</dbReference>
<dbReference type="InterPro" id="IPR031634">
    <property type="entry name" value="PknG_rubred"/>
</dbReference>
<dbReference type="InterPro" id="IPR000719">
    <property type="entry name" value="Prot_kinase_dom"/>
</dbReference>
<evidence type="ECO:0000256" key="4">
    <source>
        <dbReference type="ARBA" id="ARBA00022741"/>
    </source>
</evidence>
<dbReference type="PANTHER" id="PTHR24363">
    <property type="entry name" value="SERINE/THREONINE PROTEIN KINASE"/>
    <property type="match status" value="1"/>
</dbReference>
<dbReference type="Proteomes" id="UP001612741">
    <property type="component" value="Unassembled WGS sequence"/>
</dbReference>